<comment type="caution">
    <text evidence="2">The sequence shown here is derived from an EMBL/GenBank/DDBJ whole genome shotgun (WGS) entry which is preliminary data.</text>
</comment>
<proteinExistence type="predicted"/>
<gene>
    <name evidence="2" type="ORF">Airi01_015010</name>
</gene>
<organism evidence="2 3">
    <name type="scientific">Actinoallomurus iriomotensis</name>
    <dbReference type="NCBI Taxonomy" id="478107"/>
    <lineage>
        <taxon>Bacteria</taxon>
        <taxon>Bacillati</taxon>
        <taxon>Actinomycetota</taxon>
        <taxon>Actinomycetes</taxon>
        <taxon>Streptosporangiales</taxon>
        <taxon>Thermomonosporaceae</taxon>
        <taxon>Actinoallomurus</taxon>
    </lineage>
</organism>
<dbReference type="RefSeq" id="WP_285618491.1">
    <property type="nucleotide sequence ID" value="NZ_BSTJ01000001.1"/>
</dbReference>
<sequence>MTTRGGRDGAAVAAAWPPPDRHAEVLAAARPRRRAARCIDATVRRPPPRTAGSGVVDVHHGDSRCHTKPESADGIDHLLSAVADLAVIEAVVRPSSRVCLVSRP</sequence>
<evidence type="ECO:0000256" key="1">
    <source>
        <dbReference type="SAM" id="MobiDB-lite"/>
    </source>
</evidence>
<dbReference type="EMBL" id="BSTJ01000001">
    <property type="protein sequence ID" value="GLY73234.1"/>
    <property type="molecule type" value="Genomic_DNA"/>
</dbReference>
<feature type="region of interest" description="Disordered" evidence="1">
    <location>
        <begin position="43"/>
        <end position="68"/>
    </location>
</feature>
<name>A0A9W6RCA5_9ACTN</name>
<reference evidence="2" key="1">
    <citation type="submission" date="2023-03" db="EMBL/GenBank/DDBJ databases">
        <title>Actinoallomurus iriomotensis NBRC 103681.</title>
        <authorList>
            <person name="Ichikawa N."/>
            <person name="Sato H."/>
            <person name="Tonouchi N."/>
        </authorList>
    </citation>
    <scope>NUCLEOTIDE SEQUENCE</scope>
    <source>
        <strain evidence="2">NBRC 103681</strain>
    </source>
</reference>
<accession>A0A9W6RCA5</accession>
<protein>
    <submittedName>
        <fullName evidence="2">Uncharacterized protein</fullName>
    </submittedName>
</protein>
<dbReference type="AlphaFoldDB" id="A0A9W6RCA5"/>
<dbReference type="Proteomes" id="UP001165135">
    <property type="component" value="Unassembled WGS sequence"/>
</dbReference>
<feature type="compositionally biased region" description="Basic and acidic residues" evidence="1">
    <location>
        <begin position="57"/>
        <end position="68"/>
    </location>
</feature>
<evidence type="ECO:0000313" key="3">
    <source>
        <dbReference type="Proteomes" id="UP001165135"/>
    </source>
</evidence>
<evidence type="ECO:0000313" key="2">
    <source>
        <dbReference type="EMBL" id="GLY73234.1"/>
    </source>
</evidence>